<keyword evidence="2" id="KW-1185">Reference proteome</keyword>
<proteinExistence type="predicted"/>
<accession>A0ACB8CZT4</accession>
<evidence type="ECO:0000313" key="1">
    <source>
        <dbReference type="EMBL" id="KAH7954624.1"/>
    </source>
</evidence>
<comment type="caution">
    <text evidence="1">The sequence shown here is derived from an EMBL/GenBank/DDBJ whole genome shotgun (WGS) entry which is preliminary data.</text>
</comment>
<name>A0ACB8CZT4_DERSI</name>
<organism evidence="1 2">
    <name type="scientific">Dermacentor silvarum</name>
    <name type="common">Tick</name>
    <dbReference type="NCBI Taxonomy" id="543639"/>
    <lineage>
        <taxon>Eukaryota</taxon>
        <taxon>Metazoa</taxon>
        <taxon>Ecdysozoa</taxon>
        <taxon>Arthropoda</taxon>
        <taxon>Chelicerata</taxon>
        <taxon>Arachnida</taxon>
        <taxon>Acari</taxon>
        <taxon>Parasitiformes</taxon>
        <taxon>Ixodida</taxon>
        <taxon>Ixodoidea</taxon>
        <taxon>Ixodidae</taxon>
        <taxon>Rhipicephalinae</taxon>
        <taxon>Dermacentor</taxon>
    </lineage>
</organism>
<sequence length="685" mass="70948">MAEKFSFCYAVRRRQQQQAGRPTRSRAGIPPRRSQEGGRVCGLFGLLALRPFPISSFPSSSSSSLLTILAHGPSAAAIKEEVRRRSRGAAPLGSTAPSARAEAIHPVKMKPVSLFVLAVCLLAVQAQDLASRTFGFVHRHPALLQGHHGYSMSAQAQGHHDHALPAHHGLHTGHVHQAHGHVHQGQVSNAHQHQVGHGHHHNHEPSTATHSASAPIASKVNTVPVLMCRVVNVPVNTMVPAEPSASHSGSSGIQHVGSHIATSISHVFGRVVNPVVALLQNASVWLNRTAQQDPNATSLQHSSDVPHTAVIKKKLAIMKKLGHQPMSTASVPADPAVLTDAPTTPSLETAVPSIVAEATTRSRPTTKLSTLAPVVVSTVGAPAPTLGVPAPRADTFPILASTDMPASVPADVSRSNVAVQVADTTAAASESTLTSTVTFTRATLSTRAPTVPTTTSTLGHLNLRANSFTVPSTDLPASIPQEVSSTTRVAVDTTLVSQPNFPGTVAPTETTARGTLPTMAYTSTVATTAPTLGSLDPRDAPFTALVTSVDESTFGPVHREQANTATVTSASTEASTPVFVESNARTVPKSVPKQLGASTSPATVGAVSVRPARLTSAPPSPAGPTILATEVPFTATTAEDITVATATASAVTLPAVVLSPTPEPTSSEAGKTTVINARSVRPKTR</sequence>
<evidence type="ECO:0000313" key="2">
    <source>
        <dbReference type="Proteomes" id="UP000821865"/>
    </source>
</evidence>
<protein>
    <submittedName>
        <fullName evidence="1">Uncharacterized protein</fullName>
    </submittedName>
</protein>
<dbReference type="Proteomes" id="UP000821865">
    <property type="component" value="Chromosome 4"/>
</dbReference>
<dbReference type="EMBL" id="CM023473">
    <property type="protein sequence ID" value="KAH7954624.1"/>
    <property type="molecule type" value="Genomic_DNA"/>
</dbReference>
<gene>
    <name evidence="1" type="ORF">HPB49_020251</name>
</gene>
<reference evidence="1" key="1">
    <citation type="submission" date="2020-05" db="EMBL/GenBank/DDBJ databases">
        <title>Large-scale comparative analyses of tick genomes elucidate their genetic diversity and vector capacities.</title>
        <authorList>
            <person name="Jia N."/>
            <person name="Wang J."/>
            <person name="Shi W."/>
            <person name="Du L."/>
            <person name="Sun Y."/>
            <person name="Zhan W."/>
            <person name="Jiang J."/>
            <person name="Wang Q."/>
            <person name="Zhang B."/>
            <person name="Ji P."/>
            <person name="Sakyi L.B."/>
            <person name="Cui X."/>
            <person name="Yuan T."/>
            <person name="Jiang B."/>
            <person name="Yang W."/>
            <person name="Lam T.T.-Y."/>
            <person name="Chang Q."/>
            <person name="Ding S."/>
            <person name="Wang X."/>
            <person name="Zhu J."/>
            <person name="Ruan X."/>
            <person name="Zhao L."/>
            <person name="Wei J."/>
            <person name="Que T."/>
            <person name="Du C."/>
            <person name="Cheng J."/>
            <person name="Dai P."/>
            <person name="Han X."/>
            <person name="Huang E."/>
            <person name="Gao Y."/>
            <person name="Liu J."/>
            <person name="Shao H."/>
            <person name="Ye R."/>
            <person name="Li L."/>
            <person name="Wei W."/>
            <person name="Wang X."/>
            <person name="Wang C."/>
            <person name="Yang T."/>
            <person name="Huo Q."/>
            <person name="Li W."/>
            <person name="Guo W."/>
            <person name="Chen H."/>
            <person name="Zhou L."/>
            <person name="Ni X."/>
            <person name="Tian J."/>
            <person name="Zhou Y."/>
            <person name="Sheng Y."/>
            <person name="Liu T."/>
            <person name="Pan Y."/>
            <person name="Xia L."/>
            <person name="Li J."/>
            <person name="Zhao F."/>
            <person name="Cao W."/>
        </authorList>
    </citation>
    <scope>NUCLEOTIDE SEQUENCE</scope>
    <source>
        <strain evidence="1">Dsil-2018</strain>
    </source>
</reference>